<protein>
    <recommendedName>
        <fullName evidence="1">Helitron helicase-like domain-containing protein</fullName>
    </recommendedName>
</protein>
<dbReference type="EMBL" id="JACGWJ010000002">
    <property type="protein sequence ID" value="KAL0435099.1"/>
    <property type="molecule type" value="Genomic_DNA"/>
</dbReference>
<dbReference type="Pfam" id="PF14214">
    <property type="entry name" value="Helitron_like_N"/>
    <property type="match status" value="1"/>
</dbReference>
<accession>A0AAW2VZD7</accession>
<evidence type="ECO:0000313" key="2">
    <source>
        <dbReference type="EMBL" id="KAL0435099.1"/>
    </source>
</evidence>
<sequence length="59" mass="6748">DMYIKLETTRLDYYRNNQSNLRAELYQGIVDSVLKGETRASEVGKRIVLPASFMGGHEI</sequence>
<organism evidence="2">
    <name type="scientific">Sesamum radiatum</name>
    <name type="common">Black benniseed</name>
    <dbReference type="NCBI Taxonomy" id="300843"/>
    <lineage>
        <taxon>Eukaryota</taxon>
        <taxon>Viridiplantae</taxon>
        <taxon>Streptophyta</taxon>
        <taxon>Embryophyta</taxon>
        <taxon>Tracheophyta</taxon>
        <taxon>Spermatophyta</taxon>
        <taxon>Magnoliopsida</taxon>
        <taxon>eudicotyledons</taxon>
        <taxon>Gunneridae</taxon>
        <taxon>Pentapetalae</taxon>
        <taxon>asterids</taxon>
        <taxon>lamiids</taxon>
        <taxon>Lamiales</taxon>
        <taxon>Pedaliaceae</taxon>
        <taxon>Sesamum</taxon>
    </lineage>
</organism>
<dbReference type="InterPro" id="IPR025476">
    <property type="entry name" value="Helitron_helicase-like"/>
</dbReference>
<name>A0AAW2VZD7_SESRA</name>
<reference evidence="2" key="1">
    <citation type="submission" date="2020-06" db="EMBL/GenBank/DDBJ databases">
        <authorList>
            <person name="Li T."/>
            <person name="Hu X."/>
            <person name="Zhang T."/>
            <person name="Song X."/>
            <person name="Zhang H."/>
            <person name="Dai N."/>
            <person name="Sheng W."/>
            <person name="Hou X."/>
            <person name="Wei L."/>
        </authorList>
    </citation>
    <scope>NUCLEOTIDE SEQUENCE</scope>
    <source>
        <strain evidence="2">G02</strain>
        <tissue evidence="2">Leaf</tissue>
    </source>
</reference>
<gene>
    <name evidence="2" type="ORF">Sradi_0217800</name>
</gene>
<feature type="non-terminal residue" evidence="2">
    <location>
        <position position="1"/>
    </location>
</feature>
<proteinExistence type="predicted"/>
<evidence type="ECO:0000259" key="1">
    <source>
        <dbReference type="Pfam" id="PF14214"/>
    </source>
</evidence>
<dbReference type="AlphaFoldDB" id="A0AAW2VZD7"/>
<reference evidence="2" key="2">
    <citation type="journal article" date="2024" name="Plant">
        <title>Genomic evolution and insights into agronomic trait innovations of Sesamum species.</title>
        <authorList>
            <person name="Miao H."/>
            <person name="Wang L."/>
            <person name="Qu L."/>
            <person name="Liu H."/>
            <person name="Sun Y."/>
            <person name="Le M."/>
            <person name="Wang Q."/>
            <person name="Wei S."/>
            <person name="Zheng Y."/>
            <person name="Lin W."/>
            <person name="Duan Y."/>
            <person name="Cao H."/>
            <person name="Xiong S."/>
            <person name="Wang X."/>
            <person name="Wei L."/>
            <person name="Li C."/>
            <person name="Ma Q."/>
            <person name="Ju M."/>
            <person name="Zhao R."/>
            <person name="Li G."/>
            <person name="Mu C."/>
            <person name="Tian Q."/>
            <person name="Mei H."/>
            <person name="Zhang T."/>
            <person name="Gao T."/>
            <person name="Zhang H."/>
        </authorList>
    </citation>
    <scope>NUCLEOTIDE SEQUENCE</scope>
    <source>
        <strain evidence="2">G02</strain>
    </source>
</reference>
<feature type="domain" description="Helitron helicase-like" evidence="1">
    <location>
        <begin position="1"/>
        <end position="58"/>
    </location>
</feature>
<comment type="caution">
    <text evidence="2">The sequence shown here is derived from an EMBL/GenBank/DDBJ whole genome shotgun (WGS) entry which is preliminary data.</text>
</comment>